<proteinExistence type="predicted"/>
<dbReference type="Pfam" id="PF01927">
    <property type="entry name" value="Mut7-C"/>
    <property type="match status" value="1"/>
</dbReference>
<accession>A0ABY5GLL3</accession>
<reference evidence="3" key="1">
    <citation type="submission" date="2022-07" db="EMBL/GenBank/DDBJ databases">
        <title>Genome sequencing of Photobacterium atrarenae GJH2-4.</title>
        <authorList>
            <person name="Park S.-J."/>
        </authorList>
    </citation>
    <scope>NUCLEOTIDE SEQUENCE</scope>
    <source>
        <strain evidence="3">GJH2-4</strain>
    </source>
</reference>
<dbReference type="Pfam" id="PF14451">
    <property type="entry name" value="Ub-Mut7C"/>
    <property type="match status" value="1"/>
</dbReference>
<organism evidence="3 4">
    <name type="scientific">Photobacterium atrarenae</name>
    <dbReference type="NCBI Taxonomy" id="865757"/>
    <lineage>
        <taxon>Bacteria</taxon>
        <taxon>Pseudomonadati</taxon>
        <taxon>Pseudomonadota</taxon>
        <taxon>Gammaproteobacteria</taxon>
        <taxon>Vibrionales</taxon>
        <taxon>Vibrionaceae</taxon>
        <taxon>Photobacterium</taxon>
    </lineage>
</organism>
<evidence type="ECO:0000313" key="4">
    <source>
        <dbReference type="Proteomes" id="UP001057998"/>
    </source>
</evidence>
<evidence type="ECO:0000313" key="3">
    <source>
        <dbReference type="EMBL" id="UTV29999.1"/>
    </source>
</evidence>
<dbReference type="EMBL" id="CP101509">
    <property type="protein sequence ID" value="UTV29999.1"/>
    <property type="molecule type" value="Genomic_DNA"/>
</dbReference>
<evidence type="ECO:0000259" key="1">
    <source>
        <dbReference type="Pfam" id="PF01927"/>
    </source>
</evidence>
<feature type="domain" description="Ubiquitin Mut7-C" evidence="2">
    <location>
        <begin position="15"/>
        <end position="93"/>
    </location>
</feature>
<feature type="domain" description="Mut7-C RNAse" evidence="1">
    <location>
        <begin position="109"/>
        <end position="250"/>
    </location>
</feature>
<protein>
    <submittedName>
        <fullName evidence="3">Mut7-C ubiquitin/RNAse domain-containing protein</fullName>
    </submittedName>
</protein>
<dbReference type="InterPro" id="IPR027798">
    <property type="entry name" value="Ub_Mut7C"/>
</dbReference>
<dbReference type="RefSeq" id="WP_255391338.1">
    <property type="nucleotide sequence ID" value="NZ_CP101509.1"/>
</dbReference>
<dbReference type="Proteomes" id="UP001057998">
    <property type="component" value="Chromosome 2"/>
</dbReference>
<dbReference type="PANTHER" id="PTHR39081">
    <property type="entry name" value="MUT7-C DOMAIN-CONTAINING PROTEIN"/>
    <property type="match status" value="1"/>
</dbReference>
<sequence>MCNPADDLHAPRSRTAWFRFYEELNDFLPKAQRKVRFPYAFTGKPAIKDTLEAIGVPHTEIDLILVDGRSVGFDHQLQGNEQVAVYPMFESFDIQSMVRLRPKSLRESRFVVDVNLGKLARKLRLLGFDTLYSNQFDDDEIVALSVAQQRIILTRDKFIFKYRAVTHGYWVRSDRLDEQLHEVIGRFQLENSFRPFTRCARCNGRLSPVARQQVIGRVPENTLRYYTEFFQCRGCQHLYWKGTHFTRMTQWMRQLQASSKAFAD</sequence>
<dbReference type="InterPro" id="IPR002782">
    <property type="entry name" value="Mut7-C_RNAse_dom"/>
</dbReference>
<keyword evidence="4" id="KW-1185">Reference proteome</keyword>
<gene>
    <name evidence="3" type="ORF">NNL38_23680</name>
</gene>
<name>A0ABY5GLL3_9GAMM</name>
<evidence type="ECO:0000259" key="2">
    <source>
        <dbReference type="Pfam" id="PF14451"/>
    </source>
</evidence>
<dbReference type="PANTHER" id="PTHR39081:SF1">
    <property type="entry name" value="MUT7-C RNASE DOMAIN-CONTAINING PROTEIN"/>
    <property type="match status" value="1"/>
</dbReference>